<protein>
    <recommendedName>
        <fullName evidence="3">WxL domain-containing protein</fullName>
    </recommendedName>
</protein>
<accession>R2S5W0</accession>
<dbReference type="Proteomes" id="UP000013782">
    <property type="component" value="Unassembled WGS sequence"/>
</dbReference>
<dbReference type="EMBL" id="AJAQ01000035">
    <property type="protein sequence ID" value="EOH90875.1"/>
    <property type="molecule type" value="Genomic_DNA"/>
</dbReference>
<dbReference type="OrthoDB" id="2195097at2"/>
<keyword evidence="5" id="KW-1185">Reference proteome</keyword>
<organism evidence="4 5">
    <name type="scientific">Enterococcus pallens ATCC BAA-351</name>
    <dbReference type="NCBI Taxonomy" id="1158607"/>
    <lineage>
        <taxon>Bacteria</taxon>
        <taxon>Bacillati</taxon>
        <taxon>Bacillota</taxon>
        <taxon>Bacilli</taxon>
        <taxon>Lactobacillales</taxon>
        <taxon>Enterococcaceae</taxon>
        <taxon>Enterococcus</taxon>
    </lineage>
</organism>
<feature type="chain" id="PRO_5004356539" description="WxL domain-containing protein" evidence="2">
    <location>
        <begin position="28"/>
        <end position="246"/>
    </location>
</feature>
<dbReference type="Pfam" id="PF13731">
    <property type="entry name" value="WxL"/>
    <property type="match status" value="1"/>
</dbReference>
<dbReference type="AlphaFoldDB" id="R2S5W0"/>
<dbReference type="RefSeq" id="WP_010758391.1">
    <property type="nucleotide sequence ID" value="NZ_ASWD01000004.1"/>
</dbReference>
<dbReference type="InterPro" id="IPR027994">
    <property type="entry name" value="WxL_dom"/>
</dbReference>
<feature type="signal peptide" evidence="2">
    <location>
        <begin position="1"/>
        <end position="27"/>
    </location>
</feature>
<evidence type="ECO:0000256" key="2">
    <source>
        <dbReference type="SAM" id="SignalP"/>
    </source>
</evidence>
<sequence>MKLTKVVASTVFLAALSLSAGSAVSHAAGLGSSADPAQGRASIEFEDNDNPTWPKDPTDPTKPNPNLPDGNNEETGTRGPLSLDVYPSYFDFGIQKIDMNGGTYESQKTGTHYLQITDNRDSLGGWSIVVSRTEFSDESKELTGSQLYIPEGEAKNTLAADPTVVDSSITVADATPNIEFANMHEIGKNESTLVGAVDDLNNLVGKGTTTYSWDSSEELLHIPAGAAKKGTFTSTINWVLSATPMV</sequence>
<name>R2S5W0_9ENTE</name>
<proteinExistence type="predicted"/>
<feature type="domain" description="WxL" evidence="3">
    <location>
        <begin position="39"/>
        <end position="244"/>
    </location>
</feature>
<reference evidence="4 5" key="1">
    <citation type="submission" date="2013-02" db="EMBL/GenBank/DDBJ databases">
        <title>The Genome Sequence of Enterococcus pallens BAA-351.</title>
        <authorList>
            <consortium name="The Broad Institute Genome Sequencing Platform"/>
            <consortium name="The Broad Institute Genome Sequencing Center for Infectious Disease"/>
            <person name="Earl A.M."/>
            <person name="Gilmore M.S."/>
            <person name="Lebreton F."/>
            <person name="Walker B."/>
            <person name="Young S.K."/>
            <person name="Zeng Q."/>
            <person name="Gargeya S."/>
            <person name="Fitzgerald M."/>
            <person name="Haas B."/>
            <person name="Abouelleil A."/>
            <person name="Alvarado L."/>
            <person name="Arachchi H.M."/>
            <person name="Berlin A.M."/>
            <person name="Chapman S.B."/>
            <person name="Dewar J."/>
            <person name="Goldberg J."/>
            <person name="Griggs A."/>
            <person name="Gujja S."/>
            <person name="Hansen M."/>
            <person name="Howarth C."/>
            <person name="Imamovic A."/>
            <person name="Larimer J."/>
            <person name="McCowan C."/>
            <person name="Murphy C."/>
            <person name="Neiman D."/>
            <person name="Pearson M."/>
            <person name="Priest M."/>
            <person name="Roberts A."/>
            <person name="Saif S."/>
            <person name="Shea T."/>
            <person name="Sisk P."/>
            <person name="Sykes S."/>
            <person name="Wortman J."/>
            <person name="Nusbaum C."/>
            <person name="Birren B."/>
        </authorList>
    </citation>
    <scope>NUCLEOTIDE SEQUENCE [LARGE SCALE GENOMIC DNA]</scope>
    <source>
        <strain evidence="4 5">ATCC BAA-351</strain>
    </source>
</reference>
<gene>
    <name evidence="4" type="ORF">UAU_03414</name>
</gene>
<feature type="region of interest" description="Disordered" evidence="1">
    <location>
        <begin position="44"/>
        <end position="80"/>
    </location>
</feature>
<evidence type="ECO:0000256" key="1">
    <source>
        <dbReference type="SAM" id="MobiDB-lite"/>
    </source>
</evidence>
<dbReference type="PATRIC" id="fig|1158607.3.peg.3404"/>
<dbReference type="HOGENOM" id="CLU_067278_3_1_9"/>
<evidence type="ECO:0000313" key="5">
    <source>
        <dbReference type="Proteomes" id="UP000013782"/>
    </source>
</evidence>
<evidence type="ECO:0000259" key="3">
    <source>
        <dbReference type="Pfam" id="PF13731"/>
    </source>
</evidence>
<dbReference type="eggNOG" id="ENOG5032IXF">
    <property type="taxonomic scope" value="Bacteria"/>
</dbReference>
<evidence type="ECO:0000313" key="4">
    <source>
        <dbReference type="EMBL" id="EOH90875.1"/>
    </source>
</evidence>
<dbReference type="STRING" id="160454.RV10_GL002445"/>
<comment type="caution">
    <text evidence="4">The sequence shown here is derived from an EMBL/GenBank/DDBJ whole genome shotgun (WGS) entry which is preliminary data.</text>
</comment>
<keyword evidence="2" id="KW-0732">Signal</keyword>